<feature type="transmembrane region" description="Helical" evidence="1">
    <location>
        <begin position="9"/>
        <end position="27"/>
    </location>
</feature>
<feature type="transmembrane region" description="Helical" evidence="1">
    <location>
        <begin position="389"/>
        <end position="410"/>
    </location>
</feature>
<dbReference type="AlphaFoldDB" id="A0A6I4SZ19"/>
<dbReference type="OrthoDB" id="4858698at2"/>
<feature type="transmembrane region" description="Helical" evidence="1">
    <location>
        <begin position="33"/>
        <end position="55"/>
    </location>
</feature>
<accession>A0A6I4SZ19</accession>
<dbReference type="Proteomes" id="UP000433652">
    <property type="component" value="Unassembled WGS sequence"/>
</dbReference>
<name>A0A6I4SZ19_9SPHN</name>
<evidence type="ECO:0000313" key="2">
    <source>
        <dbReference type="EMBL" id="MXO60046.1"/>
    </source>
</evidence>
<feature type="transmembrane region" description="Helical" evidence="1">
    <location>
        <begin position="105"/>
        <end position="133"/>
    </location>
</feature>
<feature type="transmembrane region" description="Helical" evidence="1">
    <location>
        <begin position="328"/>
        <end position="347"/>
    </location>
</feature>
<keyword evidence="1" id="KW-0812">Transmembrane</keyword>
<dbReference type="EMBL" id="WTYM01000044">
    <property type="protein sequence ID" value="MXO60046.1"/>
    <property type="molecule type" value="Genomic_DNA"/>
</dbReference>
<protein>
    <recommendedName>
        <fullName evidence="4">Mn2+ and Fe2+ transporters of the NRAMP family</fullName>
    </recommendedName>
</protein>
<evidence type="ECO:0000256" key="1">
    <source>
        <dbReference type="SAM" id="Phobius"/>
    </source>
</evidence>
<dbReference type="RefSeq" id="WP_159795172.1">
    <property type="nucleotide sequence ID" value="NZ_WTYM01000044.1"/>
</dbReference>
<gene>
    <name evidence="2" type="ORF">GRI89_10895</name>
</gene>
<evidence type="ECO:0000313" key="3">
    <source>
        <dbReference type="Proteomes" id="UP000433652"/>
    </source>
</evidence>
<sequence length="416" mass="43992">MAQGLLRRLAGPGLIFTGAAIGTSHLVQSTRAGALYGLALLFVIVLANALKYPAYRFGIDFAHGRGRSLLTGYRELGNWALILFLVAVAPLVPIIWAALGAATAGIVSVVIGPVLPVPVLAALILAAATVLLLVGGYRLLDRVNAVLLAFLVISTVLTTIMVLPRVEWGTVADFGWAADTRALLFIVALAGFMPNPMDVSVPLSLWKVEADRTLPPGTRASLAETRKAFFWPYVLTGLMAVCFCLMGAGVMHPDHIAPLADAPGFAGQVVDLYRAALGPIAAYLAAIAALSVMLTTVIAAIDSYARTFAASLEIFAGREDVSYGQREYMLFALVFVGIAVVALFTMMQDLTSFLDFVTSASFVIAPLVALLNHLVVTRCEMPEADRPSAAVRGVNVVAIVVMTALAAMYFRLTLGG</sequence>
<keyword evidence="1" id="KW-0472">Membrane</keyword>
<feature type="transmembrane region" description="Helical" evidence="1">
    <location>
        <begin position="183"/>
        <end position="208"/>
    </location>
</feature>
<feature type="transmembrane region" description="Helical" evidence="1">
    <location>
        <begin position="76"/>
        <end position="99"/>
    </location>
</feature>
<comment type="caution">
    <text evidence="2">The sequence shown here is derived from an EMBL/GenBank/DDBJ whole genome shotgun (WGS) entry which is preliminary data.</text>
</comment>
<dbReference type="Gene3D" id="1.10.4160.10">
    <property type="entry name" value="Hydantoin permease"/>
    <property type="match status" value="1"/>
</dbReference>
<feature type="transmembrane region" description="Helical" evidence="1">
    <location>
        <begin position="145"/>
        <end position="163"/>
    </location>
</feature>
<reference evidence="2 3" key="1">
    <citation type="submission" date="2019-12" db="EMBL/GenBank/DDBJ databases">
        <title>Genomic-based taxomic classification of the family Erythrobacteraceae.</title>
        <authorList>
            <person name="Xu L."/>
        </authorList>
    </citation>
    <scope>NUCLEOTIDE SEQUENCE [LARGE SCALE GENOMIC DNA]</scope>
    <source>
        <strain evidence="2 3">MCCC 1K01500</strain>
    </source>
</reference>
<keyword evidence="1" id="KW-1133">Transmembrane helix</keyword>
<feature type="transmembrane region" description="Helical" evidence="1">
    <location>
        <begin position="280"/>
        <end position="301"/>
    </location>
</feature>
<organism evidence="2 3">
    <name type="scientific">Croceibacterium salegens</name>
    <dbReference type="NCBI Taxonomy" id="1737568"/>
    <lineage>
        <taxon>Bacteria</taxon>
        <taxon>Pseudomonadati</taxon>
        <taxon>Pseudomonadota</taxon>
        <taxon>Alphaproteobacteria</taxon>
        <taxon>Sphingomonadales</taxon>
        <taxon>Erythrobacteraceae</taxon>
        <taxon>Croceibacterium</taxon>
    </lineage>
</organism>
<feature type="transmembrane region" description="Helical" evidence="1">
    <location>
        <begin position="353"/>
        <end position="377"/>
    </location>
</feature>
<evidence type="ECO:0008006" key="4">
    <source>
        <dbReference type="Google" id="ProtNLM"/>
    </source>
</evidence>
<keyword evidence="3" id="KW-1185">Reference proteome</keyword>
<proteinExistence type="predicted"/>
<feature type="transmembrane region" description="Helical" evidence="1">
    <location>
        <begin position="229"/>
        <end position="251"/>
    </location>
</feature>